<evidence type="ECO:0000256" key="7">
    <source>
        <dbReference type="ARBA" id="ARBA00023004"/>
    </source>
</evidence>
<sequence length="499" mass="56924">MALWIWATIGVLALVHVLQTWISKGKNKNKMLPPGPRGFPIFGSLHLLGKVPNRDLYQLAQKYGDIMYMRLGLHHNVVISSSRAAELFLKTHDLTFASRPPHEGAKHIIFGQKNMSFAEYGSYWRDMRKMCMLELLSNHKINSFKAMRREEVSLLIQSVQEDANNRRVPINLSAKISSLGVDLTCRMVFGKKYKDEEFDERGFTAVMKEAIQLVAAPNLNDHIPFLAPLDLQGLTKKMKAVNKAFDAFFEKIIDDHLQSKDEERAKDFIDVMLGHLGSEGSDYRIERVHIKALMLDMFAAAVDTPSTAILWALSELLRHPQVMKKVQKELENVVGLNRMVEESDLEKLEYLDMVVKETLRLHPVVPLLLPHLSIEDCIVDGYHIPKNSRLIINAWAIGRDPSAWEDAEKFVPERFEGSDIDVKGNHFQLVPFGSGRRRCAGMQLGLTVIQFVLAQIVHCFDWELQDNMLPNELDMTEVFGLVVSRTKDLLLIPSYRLQN</sequence>
<dbReference type="GO" id="GO:0004497">
    <property type="term" value="F:monooxygenase activity"/>
    <property type="evidence" value="ECO:0007669"/>
    <property type="project" value="UniProtKB-KW"/>
</dbReference>
<dbReference type="PROSITE" id="PS00086">
    <property type="entry name" value="CYTOCHROME_P450"/>
    <property type="match status" value="1"/>
</dbReference>
<evidence type="ECO:0000256" key="3">
    <source>
        <dbReference type="ARBA" id="ARBA00010617"/>
    </source>
</evidence>
<organism evidence="13">
    <name type="scientific">Sorbus aucuparia</name>
    <name type="common">European mountain ash</name>
    <name type="synonym">Rowan</name>
    <dbReference type="NCBI Taxonomy" id="36599"/>
    <lineage>
        <taxon>Eukaryota</taxon>
        <taxon>Viridiplantae</taxon>
        <taxon>Streptophyta</taxon>
        <taxon>Embryophyta</taxon>
        <taxon>Tracheophyta</taxon>
        <taxon>Spermatophyta</taxon>
        <taxon>Magnoliopsida</taxon>
        <taxon>eudicotyledons</taxon>
        <taxon>Gunneridae</taxon>
        <taxon>Pentapetalae</taxon>
        <taxon>rosids</taxon>
        <taxon>fabids</taxon>
        <taxon>Rosales</taxon>
        <taxon>Rosaceae</taxon>
        <taxon>Amygdaloideae</taxon>
        <taxon>Maleae</taxon>
        <taxon>Sorbus</taxon>
    </lineage>
</organism>
<evidence type="ECO:0000256" key="4">
    <source>
        <dbReference type="ARBA" id="ARBA00022617"/>
    </source>
</evidence>
<feature type="signal peptide" evidence="12">
    <location>
        <begin position="1"/>
        <end position="19"/>
    </location>
</feature>
<evidence type="ECO:0000256" key="1">
    <source>
        <dbReference type="ARBA" id="ARBA00001971"/>
    </source>
</evidence>
<dbReference type="InterPro" id="IPR002401">
    <property type="entry name" value="Cyt_P450_E_grp-I"/>
</dbReference>
<keyword evidence="12" id="KW-0732">Signal</keyword>
<keyword evidence="7 10" id="KW-0408">Iron</keyword>
<reference evidence="13" key="1">
    <citation type="journal article" date="2015" name="Plant Physiol.">
        <title>Biphenyl 4-Hydroxylases Involved in Aucuparin Biosynthesis in Rowan and Apple are Cytochrome P450 736A Proteins.</title>
        <authorList>
            <person name="Sircar D."/>
            <person name="Gaid M.M."/>
            <person name="Chizzali C."/>
            <person name="Reckwell D."/>
            <person name="Kaufholdt D."/>
            <person name="Beuerle T."/>
            <person name="Broggini G.A."/>
            <person name="Flachowsky H."/>
            <person name="Liu B."/>
            <person name="Hansch R."/>
            <person name="Beerhues L."/>
        </authorList>
    </citation>
    <scope>NUCLEOTIDE SEQUENCE</scope>
</reference>
<dbReference type="EMBL" id="KC964601">
    <property type="protein sequence ID" value="AHN09742.1"/>
    <property type="molecule type" value="mRNA"/>
</dbReference>
<dbReference type="Gene3D" id="1.10.630.10">
    <property type="entry name" value="Cytochrome P450"/>
    <property type="match status" value="1"/>
</dbReference>
<dbReference type="PANTHER" id="PTHR47943">
    <property type="entry name" value="CYTOCHROME P450 93A3-LIKE"/>
    <property type="match status" value="1"/>
</dbReference>
<accession>A0A0E3D9Z8</accession>
<keyword evidence="8 11" id="KW-0503">Monooxygenase</keyword>
<keyword evidence="6 11" id="KW-0560">Oxidoreductase</keyword>
<evidence type="ECO:0000256" key="10">
    <source>
        <dbReference type="PIRSR" id="PIRSR602401-1"/>
    </source>
</evidence>
<evidence type="ECO:0000256" key="9">
    <source>
        <dbReference type="ARBA" id="ARBA00023136"/>
    </source>
</evidence>
<dbReference type="PRINTS" id="PR00385">
    <property type="entry name" value="P450"/>
</dbReference>
<evidence type="ECO:0000256" key="2">
    <source>
        <dbReference type="ARBA" id="ARBA00004370"/>
    </source>
</evidence>
<evidence type="ECO:0000256" key="12">
    <source>
        <dbReference type="SAM" id="SignalP"/>
    </source>
</evidence>
<dbReference type="GO" id="GO:0020037">
    <property type="term" value="F:heme binding"/>
    <property type="evidence" value="ECO:0007669"/>
    <property type="project" value="InterPro"/>
</dbReference>
<dbReference type="FunFam" id="1.10.630.10:FF:000011">
    <property type="entry name" value="Cytochrome P450 83B1"/>
    <property type="match status" value="1"/>
</dbReference>
<dbReference type="PANTHER" id="PTHR47943:SF2">
    <property type="entry name" value="CYTOCHROME P450"/>
    <property type="match status" value="1"/>
</dbReference>
<evidence type="ECO:0000256" key="5">
    <source>
        <dbReference type="ARBA" id="ARBA00022723"/>
    </source>
</evidence>
<keyword evidence="9" id="KW-0472">Membrane</keyword>
<evidence type="ECO:0000313" key="13">
    <source>
        <dbReference type="EMBL" id="AHN09742.1"/>
    </source>
</evidence>
<evidence type="ECO:0000256" key="6">
    <source>
        <dbReference type="ARBA" id="ARBA00023002"/>
    </source>
</evidence>
<dbReference type="GO" id="GO:0005506">
    <property type="term" value="F:iron ion binding"/>
    <property type="evidence" value="ECO:0007669"/>
    <property type="project" value="InterPro"/>
</dbReference>
<proteinExistence type="evidence at transcript level"/>
<dbReference type="InterPro" id="IPR036396">
    <property type="entry name" value="Cyt_P450_sf"/>
</dbReference>
<comment type="cofactor">
    <cofactor evidence="1 10">
        <name>heme</name>
        <dbReference type="ChEBI" id="CHEBI:30413"/>
    </cofactor>
</comment>
<dbReference type="AlphaFoldDB" id="A0A0E3D9Z8"/>
<comment type="similarity">
    <text evidence="3 11">Belongs to the cytochrome P450 family.</text>
</comment>
<dbReference type="SUPFAM" id="SSF48264">
    <property type="entry name" value="Cytochrome P450"/>
    <property type="match status" value="1"/>
</dbReference>
<feature type="chain" id="PRO_5002410188" evidence="12">
    <location>
        <begin position="20"/>
        <end position="499"/>
    </location>
</feature>
<dbReference type="PRINTS" id="PR00463">
    <property type="entry name" value="EP450I"/>
</dbReference>
<dbReference type="InterPro" id="IPR017972">
    <property type="entry name" value="Cyt_P450_CS"/>
</dbReference>
<keyword evidence="5 10" id="KW-0479">Metal-binding</keyword>
<dbReference type="BioCyc" id="MetaCyc:MONOMER-19613"/>
<dbReference type="GO" id="GO:0016705">
    <property type="term" value="F:oxidoreductase activity, acting on paired donors, with incorporation or reduction of molecular oxygen"/>
    <property type="evidence" value="ECO:0007669"/>
    <property type="project" value="InterPro"/>
</dbReference>
<protein>
    <submittedName>
        <fullName evidence="13">Biphenyl-4-hydroxylase</fullName>
    </submittedName>
</protein>
<dbReference type="CDD" id="cd11072">
    <property type="entry name" value="CYP71-like"/>
    <property type="match status" value="1"/>
</dbReference>
<dbReference type="Pfam" id="PF00067">
    <property type="entry name" value="p450"/>
    <property type="match status" value="1"/>
</dbReference>
<keyword evidence="4 10" id="KW-0349">Heme</keyword>
<comment type="subcellular location">
    <subcellularLocation>
        <location evidence="2">Membrane</location>
    </subcellularLocation>
</comment>
<dbReference type="KEGG" id="ag:AHN09742"/>
<dbReference type="GO" id="GO:0016020">
    <property type="term" value="C:membrane"/>
    <property type="evidence" value="ECO:0007669"/>
    <property type="project" value="UniProtKB-SubCell"/>
</dbReference>
<feature type="binding site" description="axial binding residue" evidence="10">
    <location>
        <position position="439"/>
    </location>
    <ligand>
        <name>heme</name>
        <dbReference type="ChEBI" id="CHEBI:30413"/>
    </ligand>
    <ligandPart>
        <name>Fe</name>
        <dbReference type="ChEBI" id="CHEBI:18248"/>
    </ligandPart>
</feature>
<evidence type="ECO:0000256" key="11">
    <source>
        <dbReference type="RuleBase" id="RU000461"/>
    </source>
</evidence>
<evidence type="ECO:0000256" key="8">
    <source>
        <dbReference type="ARBA" id="ARBA00023033"/>
    </source>
</evidence>
<name>A0A0E3D9Z8_SORAU</name>
<dbReference type="InterPro" id="IPR001128">
    <property type="entry name" value="Cyt_P450"/>
</dbReference>